<name>A0AAN6V4K1_9PEZI</name>
<evidence type="ECO:0000313" key="4">
    <source>
        <dbReference type="EMBL" id="KAK4144334.1"/>
    </source>
</evidence>
<feature type="zinc finger region" description="C3H1-type" evidence="1">
    <location>
        <begin position="280"/>
        <end position="309"/>
    </location>
</feature>
<feature type="non-terminal residue" evidence="4">
    <location>
        <position position="338"/>
    </location>
</feature>
<protein>
    <recommendedName>
        <fullName evidence="3">C3H1-type domain-containing protein</fullName>
    </recommendedName>
</protein>
<feature type="compositionally biased region" description="Basic and acidic residues" evidence="2">
    <location>
        <begin position="7"/>
        <end position="18"/>
    </location>
</feature>
<dbReference type="AlphaFoldDB" id="A0AAN6V4K1"/>
<dbReference type="PROSITE" id="PS50103">
    <property type="entry name" value="ZF_C3H1"/>
    <property type="match status" value="1"/>
</dbReference>
<feature type="compositionally biased region" description="Polar residues" evidence="2">
    <location>
        <begin position="138"/>
        <end position="147"/>
    </location>
</feature>
<evidence type="ECO:0000256" key="2">
    <source>
        <dbReference type="SAM" id="MobiDB-lite"/>
    </source>
</evidence>
<comment type="caution">
    <text evidence="4">The sequence shown here is derived from an EMBL/GenBank/DDBJ whole genome shotgun (WGS) entry which is preliminary data.</text>
</comment>
<dbReference type="InterPro" id="IPR000571">
    <property type="entry name" value="Znf_CCCH"/>
</dbReference>
<feature type="compositionally biased region" description="Low complexity" evidence="2">
    <location>
        <begin position="71"/>
        <end position="88"/>
    </location>
</feature>
<feature type="region of interest" description="Disordered" evidence="2">
    <location>
        <begin position="57"/>
        <end position="90"/>
    </location>
</feature>
<proteinExistence type="predicted"/>
<feature type="domain" description="C3H1-type" evidence="3">
    <location>
        <begin position="280"/>
        <end position="309"/>
    </location>
</feature>
<dbReference type="EMBL" id="MU853578">
    <property type="protein sequence ID" value="KAK4144334.1"/>
    <property type="molecule type" value="Genomic_DNA"/>
</dbReference>
<keyword evidence="1" id="KW-0479">Metal-binding</keyword>
<evidence type="ECO:0000259" key="3">
    <source>
        <dbReference type="PROSITE" id="PS50103"/>
    </source>
</evidence>
<accession>A0AAN6V4K1</accession>
<dbReference type="RefSeq" id="XP_062637705.1">
    <property type="nucleotide sequence ID" value="XM_062777023.1"/>
</dbReference>
<sequence>MSDDSGIDNHHAAEKEETSSGNPPYRNGQIGVYKPFPRFDQASRSIVSDNWRASASLAGKSQTKTSNDNKLSLAAPSSTSTTTLFSPARSPLTAPIDSSIAGFAFNPKPPHSTPASVSTPVSGRGVRFDLGSGHVHHTSLSSVDTAASSGSQTQTTQLQTTQTQPTTSTNKQPVTFTVTITPDTLGYCFVRPDGTRTRLVPVDMLPFTLEGIPAREGGSGSERESGRLVELPVPGGVGEDGRSSNWQVLRAVTPPSASSGDVIQVCPIPTSSSLFTPSSKRMKVYCDKWVHEGVCAFTQQGCKYKHEMPADRATQHQLGLFLGYPAWWKRRQGELARV</sequence>
<keyword evidence="5" id="KW-1185">Reference proteome</keyword>
<feature type="compositionally biased region" description="Low complexity" evidence="2">
    <location>
        <begin position="148"/>
        <end position="169"/>
    </location>
</feature>
<dbReference type="GeneID" id="87813636"/>
<keyword evidence="1" id="KW-0863">Zinc-finger</keyword>
<reference evidence="4" key="1">
    <citation type="journal article" date="2023" name="Mol. Phylogenet. Evol.">
        <title>Genome-scale phylogeny and comparative genomics of the fungal order Sordariales.</title>
        <authorList>
            <person name="Hensen N."/>
            <person name="Bonometti L."/>
            <person name="Westerberg I."/>
            <person name="Brannstrom I.O."/>
            <person name="Guillou S."/>
            <person name="Cros-Aarteil S."/>
            <person name="Calhoun S."/>
            <person name="Haridas S."/>
            <person name="Kuo A."/>
            <person name="Mondo S."/>
            <person name="Pangilinan J."/>
            <person name="Riley R."/>
            <person name="LaButti K."/>
            <person name="Andreopoulos B."/>
            <person name="Lipzen A."/>
            <person name="Chen C."/>
            <person name="Yan M."/>
            <person name="Daum C."/>
            <person name="Ng V."/>
            <person name="Clum A."/>
            <person name="Steindorff A."/>
            <person name="Ohm R.A."/>
            <person name="Martin F."/>
            <person name="Silar P."/>
            <person name="Natvig D.O."/>
            <person name="Lalanne C."/>
            <person name="Gautier V."/>
            <person name="Ament-Velasquez S.L."/>
            <person name="Kruys A."/>
            <person name="Hutchinson M.I."/>
            <person name="Powell A.J."/>
            <person name="Barry K."/>
            <person name="Miller A.N."/>
            <person name="Grigoriev I.V."/>
            <person name="Debuchy R."/>
            <person name="Gladieux P."/>
            <person name="Hiltunen Thoren M."/>
            <person name="Johannesson H."/>
        </authorList>
    </citation>
    <scope>NUCLEOTIDE SEQUENCE</scope>
    <source>
        <strain evidence="4">CBS 141.50</strain>
    </source>
</reference>
<dbReference type="GO" id="GO:0008270">
    <property type="term" value="F:zinc ion binding"/>
    <property type="evidence" value="ECO:0007669"/>
    <property type="project" value="UniProtKB-KW"/>
</dbReference>
<feature type="region of interest" description="Disordered" evidence="2">
    <location>
        <begin position="103"/>
        <end position="170"/>
    </location>
</feature>
<organism evidence="4 5">
    <name type="scientific">Dichotomopilus funicola</name>
    <dbReference type="NCBI Taxonomy" id="1934379"/>
    <lineage>
        <taxon>Eukaryota</taxon>
        <taxon>Fungi</taxon>
        <taxon>Dikarya</taxon>
        <taxon>Ascomycota</taxon>
        <taxon>Pezizomycotina</taxon>
        <taxon>Sordariomycetes</taxon>
        <taxon>Sordariomycetidae</taxon>
        <taxon>Sordariales</taxon>
        <taxon>Chaetomiaceae</taxon>
        <taxon>Dichotomopilus</taxon>
    </lineage>
</organism>
<evidence type="ECO:0000313" key="5">
    <source>
        <dbReference type="Proteomes" id="UP001302676"/>
    </source>
</evidence>
<keyword evidence="1" id="KW-0862">Zinc</keyword>
<feature type="compositionally biased region" description="Polar residues" evidence="2">
    <location>
        <begin position="57"/>
        <end position="70"/>
    </location>
</feature>
<feature type="region of interest" description="Disordered" evidence="2">
    <location>
        <begin position="1"/>
        <end position="33"/>
    </location>
</feature>
<dbReference type="Proteomes" id="UP001302676">
    <property type="component" value="Unassembled WGS sequence"/>
</dbReference>
<gene>
    <name evidence="4" type="ORF">C8A04DRAFT_11578</name>
</gene>
<reference evidence="4" key="2">
    <citation type="submission" date="2023-05" db="EMBL/GenBank/DDBJ databases">
        <authorList>
            <consortium name="Lawrence Berkeley National Laboratory"/>
            <person name="Steindorff A."/>
            <person name="Hensen N."/>
            <person name="Bonometti L."/>
            <person name="Westerberg I."/>
            <person name="Brannstrom I.O."/>
            <person name="Guillou S."/>
            <person name="Cros-Aarteil S."/>
            <person name="Calhoun S."/>
            <person name="Haridas S."/>
            <person name="Kuo A."/>
            <person name="Mondo S."/>
            <person name="Pangilinan J."/>
            <person name="Riley R."/>
            <person name="Labutti K."/>
            <person name="Andreopoulos B."/>
            <person name="Lipzen A."/>
            <person name="Chen C."/>
            <person name="Yanf M."/>
            <person name="Daum C."/>
            <person name="Ng V."/>
            <person name="Clum A."/>
            <person name="Ohm R."/>
            <person name="Martin F."/>
            <person name="Silar P."/>
            <person name="Natvig D."/>
            <person name="Lalanne C."/>
            <person name="Gautier V."/>
            <person name="Ament-Velasquez S.L."/>
            <person name="Kruys A."/>
            <person name="Hutchinson M.I."/>
            <person name="Powell A.J."/>
            <person name="Barry K."/>
            <person name="Miller A.N."/>
            <person name="Grigoriev I.V."/>
            <person name="Debuchy R."/>
            <person name="Gladieux P."/>
            <person name="Thoren M.H."/>
            <person name="Johannesson H."/>
        </authorList>
    </citation>
    <scope>NUCLEOTIDE SEQUENCE</scope>
    <source>
        <strain evidence="4">CBS 141.50</strain>
    </source>
</reference>
<evidence type="ECO:0000256" key="1">
    <source>
        <dbReference type="PROSITE-ProRule" id="PRU00723"/>
    </source>
</evidence>